<feature type="binding site" evidence="3">
    <location>
        <position position="125"/>
    </location>
    <ligand>
        <name>NAD(+)</name>
        <dbReference type="ChEBI" id="CHEBI:57540"/>
    </ligand>
</feature>
<evidence type="ECO:0000313" key="6">
    <source>
        <dbReference type="EMBL" id="KQB35676.1"/>
    </source>
</evidence>
<protein>
    <submittedName>
        <fullName evidence="6">3-hydroxyacyl-CoA dehydrogenase</fullName>
    </submittedName>
</protein>
<feature type="binding site" evidence="3">
    <location>
        <position position="120"/>
    </location>
    <ligand>
        <name>NAD(+)</name>
        <dbReference type="ChEBI" id="CHEBI:57540"/>
    </ligand>
</feature>
<dbReference type="GO" id="GO:0070403">
    <property type="term" value="F:NAD+ binding"/>
    <property type="evidence" value="ECO:0007669"/>
    <property type="project" value="InterPro"/>
</dbReference>
<dbReference type="Gene3D" id="1.10.1040.10">
    <property type="entry name" value="N-(1-d-carboxylethyl)-l-norvaline Dehydrogenase, domain 2"/>
    <property type="match status" value="1"/>
</dbReference>
<dbReference type="InterPro" id="IPR013328">
    <property type="entry name" value="6PGD_dom2"/>
</dbReference>
<dbReference type="InterPro" id="IPR006108">
    <property type="entry name" value="3HC_DH_C"/>
</dbReference>
<evidence type="ECO:0000256" key="1">
    <source>
        <dbReference type="ARBA" id="ARBA00023002"/>
    </source>
</evidence>
<dbReference type="SUPFAM" id="SSF48179">
    <property type="entry name" value="6-phosphogluconate dehydrogenase C-terminal domain-like"/>
    <property type="match status" value="1"/>
</dbReference>
<feature type="binding site" evidence="3">
    <location>
        <position position="147"/>
    </location>
    <ligand>
        <name>NAD(+)</name>
        <dbReference type="ChEBI" id="CHEBI:57540"/>
    </ligand>
</feature>
<dbReference type="Pfam" id="PF02737">
    <property type="entry name" value="3HCDH_N"/>
    <property type="match status" value="1"/>
</dbReference>
<dbReference type="InterPro" id="IPR006176">
    <property type="entry name" value="3-OHacyl-CoA_DH_NAD-bd"/>
</dbReference>
<dbReference type="GO" id="GO:0016616">
    <property type="term" value="F:oxidoreductase activity, acting on the CH-OH group of donors, NAD or NADP as acceptor"/>
    <property type="evidence" value="ECO:0007669"/>
    <property type="project" value="InterPro"/>
</dbReference>
<dbReference type="GO" id="GO:0006631">
    <property type="term" value="P:fatty acid metabolic process"/>
    <property type="evidence" value="ECO:0007669"/>
    <property type="project" value="InterPro"/>
</dbReference>
<sequence length="316" mass="36072">MFKNIGIIGAGAMGSAIAEVFAYNEFNVVLKDVNMDFATRGLKHIEKIVDDYNSYYERLPEREVSRIERMGLKLSLEQKEKINNYFSHKIDKNDLEKRIKITDKYEDLSKCDLVIEAAFEKQEIKNGIFKEISGYLSDDAIMATNTSSLSVTEMASYYKNPKKVILMHFFNPPYTLPLVEIAPSTQGSDDAAKQAYDLLKGMKNHRNNMQPVMTRDKTGFIVNRILLQVINEAIKVYDENIATKEDIDTAMKYGAGFPMGPFELADYVGLDIVYDVLKTFKDVYGDRFNLSETLTNLIRAGYMGRKSGRGFYDYTK</sequence>
<dbReference type="InParanoid" id="A0A0N8VL67"/>
<proteinExistence type="predicted"/>
<feature type="domain" description="3-hydroxyacyl-CoA dehydrogenase NAD binding" evidence="5">
    <location>
        <begin position="4"/>
        <end position="204"/>
    </location>
</feature>
<keyword evidence="3" id="KW-0520">NAD</keyword>
<evidence type="ECO:0000256" key="3">
    <source>
        <dbReference type="PIRSR" id="PIRSR000105-2"/>
    </source>
</evidence>
<feature type="binding site" evidence="3">
    <location>
        <position position="171"/>
    </location>
    <ligand>
        <name>NAD(+)</name>
        <dbReference type="ChEBI" id="CHEBI:57540"/>
    </ligand>
</feature>
<dbReference type="SUPFAM" id="SSF51735">
    <property type="entry name" value="NAD(P)-binding Rossmann-fold domains"/>
    <property type="match status" value="1"/>
</dbReference>
<dbReference type="Gene3D" id="3.40.50.720">
    <property type="entry name" value="NAD(P)-binding Rossmann-like Domain"/>
    <property type="match status" value="1"/>
</dbReference>
<feature type="site" description="Important for catalytic activity" evidence="2">
    <location>
        <position position="168"/>
    </location>
</feature>
<gene>
    <name evidence="6" type="ORF">AOG55_00045</name>
</gene>
<dbReference type="PIRSF" id="PIRSF000105">
    <property type="entry name" value="HCDH"/>
    <property type="match status" value="1"/>
</dbReference>
<dbReference type="PANTHER" id="PTHR48075:SF5">
    <property type="entry name" value="3-HYDROXYBUTYRYL-COA DEHYDROGENASE"/>
    <property type="match status" value="1"/>
</dbReference>
<dbReference type="AlphaFoldDB" id="A0A0N8VL67"/>
<dbReference type="PANTHER" id="PTHR48075">
    <property type="entry name" value="3-HYDROXYACYL-COA DEHYDROGENASE FAMILY PROTEIN"/>
    <property type="match status" value="1"/>
</dbReference>
<dbReference type="InterPro" id="IPR022694">
    <property type="entry name" value="3-OHacyl-CoA_DH"/>
</dbReference>
<evidence type="ECO:0000256" key="2">
    <source>
        <dbReference type="PIRSR" id="PIRSR000105-1"/>
    </source>
</evidence>
<evidence type="ECO:0000259" key="5">
    <source>
        <dbReference type="Pfam" id="PF02737"/>
    </source>
</evidence>
<evidence type="ECO:0000313" key="7">
    <source>
        <dbReference type="Proteomes" id="UP000050301"/>
    </source>
</evidence>
<name>A0A0N8VL67_9ARCH</name>
<comment type="caution">
    <text evidence="6">The sequence shown here is derived from an EMBL/GenBank/DDBJ whole genome shotgun (WGS) entry which is preliminary data.</text>
</comment>
<dbReference type="InterPro" id="IPR008927">
    <property type="entry name" value="6-PGluconate_DH-like_C_sf"/>
</dbReference>
<evidence type="ECO:0000259" key="4">
    <source>
        <dbReference type="Pfam" id="PF00725"/>
    </source>
</evidence>
<reference evidence="6 7" key="1">
    <citation type="submission" date="2015-09" db="EMBL/GenBank/DDBJ databases">
        <title>Heavy metals and arsenic resistance mechanisms in polyextremophilic archaea of the family Ferroplasmaceae.</title>
        <authorList>
            <person name="Bulaev A.G."/>
            <person name="Kanygina A.V."/>
        </authorList>
    </citation>
    <scope>NUCLEOTIDE SEQUENCE [LARGE SCALE GENOMIC DNA]</scope>
    <source>
        <strain evidence="6 7">BH2</strain>
    </source>
</reference>
<feature type="binding site" evidence="3">
    <location>
        <begin position="9"/>
        <end position="14"/>
    </location>
    <ligand>
        <name>NAD(+)</name>
        <dbReference type="ChEBI" id="CHEBI:57540"/>
    </ligand>
</feature>
<feature type="binding site" evidence="3">
    <location>
        <position position="32"/>
    </location>
    <ligand>
        <name>NAD(+)</name>
        <dbReference type="ChEBI" id="CHEBI:57540"/>
    </ligand>
</feature>
<feature type="binding site" evidence="3">
    <location>
        <position position="306"/>
    </location>
    <ligand>
        <name>NAD(+)</name>
        <dbReference type="ChEBI" id="CHEBI:57540"/>
    </ligand>
</feature>
<accession>A0A0N8VL67</accession>
<organism evidence="6 7">
    <name type="scientific">Acidiplasma cupricumulans</name>
    <dbReference type="NCBI Taxonomy" id="312540"/>
    <lineage>
        <taxon>Archaea</taxon>
        <taxon>Methanobacteriati</taxon>
        <taxon>Thermoplasmatota</taxon>
        <taxon>Thermoplasmata</taxon>
        <taxon>Thermoplasmatales</taxon>
        <taxon>Ferroplasmaceae</taxon>
        <taxon>Acidiplasma</taxon>
    </lineage>
</organism>
<dbReference type="Pfam" id="PF00725">
    <property type="entry name" value="3HCDH"/>
    <property type="match status" value="1"/>
</dbReference>
<keyword evidence="1" id="KW-0560">Oxidoreductase</keyword>
<feature type="domain" description="3-hydroxyacyl-CoA dehydrogenase C-terminal" evidence="4">
    <location>
        <begin position="219"/>
        <end position="314"/>
    </location>
</feature>
<keyword evidence="7" id="KW-1185">Reference proteome</keyword>
<dbReference type="Proteomes" id="UP000050301">
    <property type="component" value="Unassembled WGS sequence"/>
</dbReference>
<dbReference type="InterPro" id="IPR036291">
    <property type="entry name" value="NAD(P)-bd_dom_sf"/>
</dbReference>
<dbReference type="EMBL" id="LKBH01000112">
    <property type="protein sequence ID" value="KQB35676.1"/>
    <property type="molecule type" value="Genomic_DNA"/>
</dbReference>